<proteinExistence type="predicted"/>
<evidence type="ECO:0000313" key="1">
    <source>
        <dbReference type="EMBL" id="GKH01283.1"/>
    </source>
</evidence>
<gene>
    <name evidence="1" type="ORF">CE91St55_32640</name>
</gene>
<protein>
    <submittedName>
        <fullName evidence="1">Uncharacterized protein</fullName>
    </submittedName>
</protein>
<dbReference type="EMBL" id="BQNJ01000001">
    <property type="protein sequence ID" value="GKH01283.1"/>
    <property type="molecule type" value="Genomic_DNA"/>
</dbReference>
<sequence length="55" mass="6228">MLRQTTRNLITALYPRLSHEDELQGESNSISNQELICKGLFLPPNTYDCGSFVVN</sequence>
<name>A0AA37N3V9_9FIRM</name>
<reference evidence="1" key="1">
    <citation type="submission" date="2022-01" db="EMBL/GenBank/DDBJ databases">
        <title>Novel bile acid biosynthetic pathways are enriched in the microbiome of centenarians.</title>
        <authorList>
            <person name="Sato Y."/>
            <person name="Atarashi K."/>
            <person name="Plichta R.D."/>
            <person name="Arai Y."/>
            <person name="Sasajima S."/>
            <person name="Kearney M.S."/>
            <person name="Suda W."/>
            <person name="Takeshita K."/>
            <person name="Sasaki T."/>
            <person name="Okamoto S."/>
            <person name="Skelly N.A."/>
            <person name="Okamura Y."/>
            <person name="Vlamakis H."/>
            <person name="Li Y."/>
            <person name="Tanoue T."/>
            <person name="Takei H."/>
            <person name="Nittono H."/>
            <person name="Narushima S."/>
            <person name="Irie J."/>
            <person name="Itoh H."/>
            <person name="Moriya K."/>
            <person name="Sugiura Y."/>
            <person name="Suematsu M."/>
            <person name="Moritoki N."/>
            <person name="Shibata S."/>
            <person name="Littman R.D."/>
            <person name="Fischbach A.M."/>
            <person name="Uwamino Y."/>
            <person name="Inoue T."/>
            <person name="Honda A."/>
            <person name="Hattori M."/>
            <person name="Murai T."/>
            <person name="Xavier J.R."/>
            <person name="Hirose N."/>
            <person name="Honda K."/>
        </authorList>
    </citation>
    <scope>NUCLEOTIDE SEQUENCE</scope>
    <source>
        <strain evidence="1">CE91-St55</strain>
    </source>
</reference>
<evidence type="ECO:0000313" key="2">
    <source>
        <dbReference type="Proteomes" id="UP001055091"/>
    </source>
</evidence>
<dbReference type="Proteomes" id="UP001055091">
    <property type="component" value="Unassembled WGS sequence"/>
</dbReference>
<accession>A0AA37N3V9</accession>
<dbReference type="AlphaFoldDB" id="A0AA37N3V9"/>
<organism evidence="1 2">
    <name type="scientific">Hungatella hathewayi</name>
    <dbReference type="NCBI Taxonomy" id="154046"/>
    <lineage>
        <taxon>Bacteria</taxon>
        <taxon>Bacillati</taxon>
        <taxon>Bacillota</taxon>
        <taxon>Clostridia</taxon>
        <taxon>Lachnospirales</taxon>
        <taxon>Lachnospiraceae</taxon>
        <taxon>Hungatella</taxon>
    </lineage>
</organism>
<comment type="caution">
    <text evidence="1">The sequence shown here is derived from an EMBL/GenBank/DDBJ whole genome shotgun (WGS) entry which is preliminary data.</text>
</comment>